<dbReference type="EMBL" id="JAEKCZ010000025">
    <property type="protein sequence ID" value="MBJ2259082.1"/>
    <property type="molecule type" value="Genomic_DNA"/>
</dbReference>
<evidence type="ECO:0000313" key="2">
    <source>
        <dbReference type="Proteomes" id="UP000658390"/>
    </source>
</evidence>
<name>A0A8I1KC02_9PSED</name>
<dbReference type="Proteomes" id="UP000658390">
    <property type="component" value="Unassembled WGS sequence"/>
</dbReference>
<evidence type="ECO:0000313" key="1">
    <source>
        <dbReference type="EMBL" id="MBJ2259082.1"/>
    </source>
</evidence>
<accession>A0A8I1KC02</accession>
<dbReference type="AlphaFoldDB" id="A0A8I1KC02"/>
<sequence length="83" mass="8957">MTGMEPDQGEKQMATDREIALHQALVAFIAETSKAGLDVNDVVSKVNAGLIGNSIYRIVDHPYLGMSIKELEEARDNVVAISA</sequence>
<proteinExistence type="predicted"/>
<comment type="caution">
    <text evidence="1">The sequence shown here is derived from an EMBL/GenBank/DDBJ whole genome shotgun (WGS) entry which is preliminary data.</text>
</comment>
<gene>
    <name evidence="1" type="ORF">JFT45_21515</name>
</gene>
<reference evidence="1" key="1">
    <citation type="submission" date="2020-12" db="EMBL/GenBank/DDBJ databases">
        <title>Antibiotic resistance and phylogeny of Pseudomonas spp. isolated over three decades from chicken meat in the Norwegian food chain.</title>
        <authorList>
            <person name="Moen B."/>
        </authorList>
    </citation>
    <scope>NUCLEOTIDE SEQUENCE</scope>
    <source>
        <strain evidence="1">MF6762</strain>
    </source>
</reference>
<organism evidence="1 2">
    <name type="scientific">Pseudomonas psychrophila</name>
    <dbReference type="NCBI Taxonomy" id="122355"/>
    <lineage>
        <taxon>Bacteria</taxon>
        <taxon>Pseudomonadati</taxon>
        <taxon>Pseudomonadota</taxon>
        <taxon>Gammaproteobacteria</taxon>
        <taxon>Pseudomonadales</taxon>
        <taxon>Pseudomonadaceae</taxon>
        <taxon>Pseudomonas</taxon>
    </lineage>
</organism>
<protein>
    <submittedName>
        <fullName evidence="1">Uncharacterized protein</fullName>
    </submittedName>
</protein>
<dbReference type="RefSeq" id="WP_198822797.1">
    <property type="nucleotide sequence ID" value="NZ_JAEKCZ010000025.1"/>
</dbReference>